<evidence type="ECO:0000256" key="1">
    <source>
        <dbReference type="SAM" id="SignalP"/>
    </source>
</evidence>
<protein>
    <submittedName>
        <fullName evidence="2">DUF1307 domain-containing protein</fullName>
    </submittedName>
</protein>
<dbReference type="Pfam" id="PF06998">
    <property type="entry name" value="DUF1307"/>
    <property type="match status" value="1"/>
</dbReference>
<accession>A0ABZ3C3T9</accession>
<evidence type="ECO:0000313" key="2">
    <source>
        <dbReference type="EMBL" id="WZW87836.1"/>
    </source>
</evidence>
<dbReference type="InterPro" id="IPR036699">
    <property type="entry name" value="YehR-like_sf"/>
</dbReference>
<keyword evidence="1" id="KW-0732">Signal</keyword>
<dbReference type="Gene3D" id="3.30.1830.10">
    <property type="entry name" value="YehR-like"/>
    <property type="match status" value="1"/>
</dbReference>
<dbReference type="Proteomes" id="UP001449178">
    <property type="component" value="Chromosome"/>
</dbReference>
<dbReference type="SUPFAM" id="SSF160704">
    <property type="entry name" value="YehR-like"/>
    <property type="match status" value="1"/>
</dbReference>
<evidence type="ECO:0000313" key="3">
    <source>
        <dbReference type="Proteomes" id="UP001449178"/>
    </source>
</evidence>
<dbReference type="PROSITE" id="PS51257">
    <property type="entry name" value="PROKAR_LIPOPROTEIN"/>
    <property type="match status" value="1"/>
</dbReference>
<dbReference type="PIRSF" id="PIRSF006187">
    <property type="entry name" value="DUF1307"/>
    <property type="match status" value="1"/>
</dbReference>
<dbReference type="InterPro" id="IPR009736">
    <property type="entry name" value="DUF1307"/>
</dbReference>
<gene>
    <name evidence="2" type="ORF">WMO13_00205</name>
</gene>
<name>A0ABZ3C3T9_9GAMM</name>
<sequence length="176" mass="18840">MKKLYKLGLGIIFASLLVACSDDAKETTQNETTNTTPAVETAKAVPQEEVTSTYELEQPGVTVRITLVGKDDKITRQETDSIIAYDAIGASNAAEAEKILSEVTNNIDYAAIKGITYNMTYGDKDAHETIIIDLTKADLAELAELPGSAFNGDPNEGVSYSATGQLLETAGFKKVK</sequence>
<feature type="chain" id="PRO_5046135404" evidence="1">
    <location>
        <begin position="25"/>
        <end position="176"/>
    </location>
</feature>
<reference evidence="2 3" key="1">
    <citation type="submission" date="2024-03" db="EMBL/GenBank/DDBJ databases">
        <title>Complete Genome Sequence and Annotation of Ignatzschineria larvae DSM 13226.</title>
        <authorList>
            <person name="Cantrell E."/>
            <person name="Burcham Z.M."/>
        </authorList>
    </citation>
    <scope>NUCLEOTIDE SEQUENCE [LARGE SCALE GENOMIC DNA]</scope>
    <source>
        <strain evidence="2 3">DSM 13226</strain>
    </source>
</reference>
<keyword evidence="3" id="KW-1185">Reference proteome</keyword>
<feature type="signal peptide" evidence="1">
    <location>
        <begin position="1"/>
        <end position="24"/>
    </location>
</feature>
<organism evidence="2 3">
    <name type="scientific">Ignatzschineria larvae DSM 13226</name>
    <dbReference type="NCBI Taxonomy" id="1111732"/>
    <lineage>
        <taxon>Bacteria</taxon>
        <taxon>Pseudomonadati</taxon>
        <taxon>Pseudomonadota</taxon>
        <taxon>Gammaproteobacteria</taxon>
        <taxon>Cardiobacteriales</taxon>
        <taxon>Ignatzschineriaceae</taxon>
        <taxon>Ignatzschineria</taxon>
    </lineage>
</organism>
<proteinExistence type="predicted"/>
<dbReference type="RefSeq" id="WP_026878769.1">
    <property type="nucleotide sequence ID" value="NZ_AZOD01000013.1"/>
</dbReference>
<dbReference type="EMBL" id="CP150637">
    <property type="protein sequence ID" value="WZW87836.1"/>
    <property type="molecule type" value="Genomic_DNA"/>
</dbReference>